<protein>
    <submittedName>
        <fullName evidence="2">Predicted metal-binding protein</fullName>
    </submittedName>
</protein>
<dbReference type="STRING" id="36842.SAMN02194393_03483"/>
<evidence type="ECO:0000313" key="2">
    <source>
        <dbReference type="EMBL" id="SKC80825.1"/>
    </source>
</evidence>
<name>A0A1T5LY98_9FIRM</name>
<dbReference type="InterPro" id="IPR014925">
    <property type="entry name" value="CGGC_dom"/>
</dbReference>
<dbReference type="Pfam" id="PF08821">
    <property type="entry name" value="CGGC"/>
    <property type="match status" value="1"/>
</dbReference>
<reference evidence="2 3" key="1">
    <citation type="submission" date="2017-02" db="EMBL/GenBank/DDBJ databases">
        <authorList>
            <person name="Peterson S.W."/>
        </authorList>
    </citation>
    <scope>NUCLEOTIDE SEQUENCE [LARGE SCALE GENOMIC DNA]</scope>
    <source>
        <strain evidence="2 3">M1</strain>
    </source>
</reference>
<keyword evidence="3" id="KW-1185">Reference proteome</keyword>
<dbReference type="AlphaFoldDB" id="A0A1T5LY98"/>
<proteinExistence type="predicted"/>
<dbReference type="Proteomes" id="UP000190285">
    <property type="component" value="Unassembled WGS sequence"/>
</dbReference>
<evidence type="ECO:0000313" key="3">
    <source>
        <dbReference type="Proteomes" id="UP000190285"/>
    </source>
</evidence>
<sequence>MKKVGIIICGRYHNCGGGKCLKALREREGGFARYSKEEELVLVGYTSCGGCPGGNIEYVPEEMIKNGVDVIHLATGMVVGYPPCPRIRQFKEFIENKYKIPVVIGTHPIPMKYFEAHSNLSFWNSMNMWEFAEDLMEEDKKMMEKYN</sequence>
<accession>A0A1T5LY98</accession>
<dbReference type="EMBL" id="FUZT01000009">
    <property type="protein sequence ID" value="SKC80825.1"/>
    <property type="molecule type" value="Genomic_DNA"/>
</dbReference>
<feature type="domain" description="CGGC" evidence="1">
    <location>
        <begin position="3"/>
        <end position="107"/>
    </location>
</feature>
<dbReference type="SMART" id="SM01078">
    <property type="entry name" value="CGGC"/>
    <property type="match status" value="1"/>
</dbReference>
<organism evidence="2 3">
    <name type="scientific">Maledivibacter halophilus</name>
    <dbReference type="NCBI Taxonomy" id="36842"/>
    <lineage>
        <taxon>Bacteria</taxon>
        <taxon>Bacillati</taxon>
        <taxon>Bacillota</taxon>
        <taxon>Clostridia</taxon>
        <taxon>Peptostreptococcales</taxon>
        <taxon>Caminicellaceae</taxon>
        <taxon>Maledivibacter</taxon>
    </lineage>
</organism>
<gene>
    <name evidence="2" type="ORF">SAMN02194393_03483</name>
</gene>
<dbReference type="OrthoDB" id="9792960at2"/>
<dbReference type="RefSeq" id="WP_079493279.1">
    <property type="nucleotide sequence ID" value="NZ_FUZT01000009.1"/>
</dbReference>
<evidence type="ECO:0000259" key="1">
    <source>
        <dbReference type="SMART" id="SM01078"/>
    </source>
</evidence>